<sequence>MKFIRKVANSDILADIMEIPEELRGKKVEIIVLPYENMEDVDSKEQKRRLRGALSKYKNEKLIEKENEAWASAVMENYENS</sequence>
<dbReference type="STRING" id="273068.TTE2582"/>
<gene>
    <name evidence="1" type="ordered locus">TTE2582</name>
</gene>
<dbReference type="OrthoDB" id="2623608at2"/>
<protein>
    <submittedName>
        <fullName evidence="1">Uncharacterized protein</fullName>
    </submittedName>
</protein>
<dbReference type="Proteomes" id="UP000000555">
    <property type="component" value="Chromosome"/>
</dbReference>
<evidence type="ECO:0000313" key="1">
    <source>
        <dbReference type="EMBL" id="AAM25706.1"/>
    </source>
</evidence>
<organism evidence="1 2">
    <name type="scientific">Caldanaerobacter subterraneus subsp. tengcongensis (strain DSM 15242 / JCM 11007 / NBRC 100824 / MB4)</name>
    <name type="common">Thermoanaerobacter tengcongensis</name>
    <dbReference type="NCBI Taxonomy" id="273068"/>
    <lineage>
        <taxon>Bacteria</taxon>
        <taxon>Bacillati</taxon>
        <taxon>Bacillota</taxon>
        <taxon>Clostridia</taxon>
        <taxon>Thermoanaerobacterales</taxon>
        <taxon>Thermoanaerobacteraceae</taxon>
        <taxon>Caldanaerobacter</taxon>
    </lineage>
</organism>
<dbReference type="eggNOG" id="ENOG5032UVM">
    <property type="taxonomic scope" value="Bacteria"/>
</dbReference>
<dbReference type="AlphaFoldDB" id="Q8R742"/>
<dbReference type="RefSeq" id="WP_011026583.1">
    <property type="nucleotide sequence ID" value="NC_003869.1"/>
</dbReference>
<dbReference type="HOGENOM" id="CLU_2582056_0_0_9"/>
<dbReference type="EMBL" id="AE008691">
    <property type="protein sequence ID" value="AAM25706.1"/>
    <property type="molecule type" value="Genomic_DNA"/>
</dbReference>
<dbReference type="KEGG" id="tte:TTE2582"/>
<name>Q8R742_CALS4</name>
<reference evidence="1 2" key="1">
    <citation type="journal article" date="2002" name="Genome Res.">
        <title>A complete sequence of the T. tengcongensis genome.</title>
        <authorList>
            <person name="Bao Q."/>
            <person name="Tian Y."/>
            <person name="Li W."/>
            <person name="Xu Z."/>
            <person name="Xuan Z."/>
            <person name="Hu S."/>
            <person name="Dong W."/>
            <person name="Yang J."/>
            <person name="Chen Y."/>
            <person name="Xue Y."/>
            <person name="Xu Y."/>
            <person name="Lai X."/>
            <person name="Huang L."/>
            <person name="Dong X."/>
            <person name="Ma Y."/>
            <person name="Ling L."/>
            <person name="Tan H."/>
            <person name="Chen R."/>
            <person name="Wang J."/>
            <person name="Yu J."/>
            <person name="Yang H."/>
        </authorList>
    </citation>
    <scope>NUCLEOTIDE SEQUENCE [LARGE SCALE GENOMIC DNA]</scope>
    <source>
        <strain evidence="2">DSM 15242 / JCM 11007 / NBRC 100824 / MB4</strain>
    </source>
</reference>
<keyword evidence="2" id="KW-1185">Reference proteome</keyword>
<accession>Q8R742</accession>
<evidence type="ECO:0000313" key="2">
    <source>
        <dbReference type="Proteomes" id="UP000000555"/>
    </source>
</evidence>
<proteinExistence type="predicted"/>